<dbReference type="Gene3D" id="3.40.980.10">
    <property type="entry name" value="MoaB/Mog-like domain"/>
    <property type="match status" value="1"/>
</dbReference>
<evidence type="ECO:0000256" key="7">
    <source>
        <dbReference type="ARBA" id="ARBA00022723"/>
    </source>
</evidence>
<dbReference type="InterPro" id="IPR036688">
    <property type="entry name" value="MoeA_C_domain_IV_sf"/>
</dbReference>
<dbReference type="EMBL" id="PQWO01000013">
    <property type="protein sequence ID" value="PZD71890.1"/>
    <property type="molecule type" value="Genomic_DNA"/>
</dbReference>
<evidence type="ECO:0000313" key="13">
    <source>
        <dbReference type="EMBL" id="PZD71890.1"/>
    </source>
</evidence>
<evidence type="ECO:0000259" key="12">
    <source>
        <dbReference type="SMART" id="SM00852"/>
    </source>
</evidence>
<dbReference type="FunFam" id="3.40.980.10:FF:000004">
    <property type="entry name" value="Molybdopterin molybdenumtransferase"/>
    <property type="match status" value="1"/>
</dbReference>
<dbReference type="Gene3D" id="2.40.340.10">
    <property type="entry name" value="MoeA, C-terminal, domain IV"/>
    <property type="match status" value="1"/>
</dbReference>
<evidence type="ECO:0000256" key="1">
    <source>
        <dbReference type="ARBA" id="ARBA00001946"/>
    </source>
</evidence>
<proteinExistence type="inferred from homology"/>
<dbReference type="Gene3D" id="3.90.105.10">
    <property type="entry name" value="Molybdopterin biosynthesis moea protein, domain 2"/>
    <property type="match status" value="1"/>
</dbReference>
<evidence type="ECO:0000256" key="10">
    <source>
        <dbReference type="ARBA" id="ARBA00047317"/>
    </source>
</evidence>
<evidence type="ECO:0000256" key="8">
    <source>
        <dbReference type="ARBA" id="ARBA00022842"/>
    </source>
</evidence>
<accession>A0A2W1JDA3</accession>
<reference evidence="13 14" key="1">
    <citation type="journal article" date="2018" name="Sci. Rep.">
        <title>A novel species of the marine cyanobacterium Acaryochloris with a unique pigment content and lifestyle.</title>
        <authorList>
            <person name="Partensky F."/>
            <person name="Six C."/>
            <person name="Ratin M."/>
            <person name="Garczarek L."/>
            <person name="Vaulot D."/>
            <person name="Probert I."/>
            <person name="Calteau A."/>
            <person name="Gourvil P."/>
            <person name="Marie D."/>
            <person name="Grebert T."/>
            <person name="Bouchier C."/>
            <person name="Le Panse S."/>
            <person name="Gachenot M."/>
            <person name="Rodriguez F."/>
            <person name="Garrido J.L."/>
        </authorList>
    </citation>
    <scope>NUCLEOTIDE SEQUENCE [LARGE SCALE GENOMIC DNA]</scope>
    <source>
        <strain evidence="13 14">RCC1774</strain>
    </source>
</reference>
<dbReference type="Pfam" id="PF00994">
    <property type="entry name" value="MoCF_biosynth"/>
    <property type="match status" value="1"/>
</dbReference>
<dbReference type="GO" id="GO:0005829">
    <property type="term" value="C:cytosol"/>
    <property type="evidence" value="ECO:0007669"/>
    <property type="project" value="TreeGrafter"/>
</dbReference>
<evidence type="ECO:0000256" key="6">
    <source>
        <dbReference type="ARBA" id="ARBA00022679"/>
    </source>
</evidence>
<keyword evidence="5 11" id="KW-0500">Molybdenum</keyword>
<dbReference type="SMART" id="SM00852">
    <property type="entry name" value="MoCF_biosynth"/>
    <property type="match status" value="1"/>
</dbReference>
<evidence type="ECO:0000313" key="14">
    <source>
        <dbReference type="Proteomes" id="UP000248857"/>
    </source>
</evidence>
<dbReference type="PROSITE" id="PS01079">
    <property type="entry name" value="MOCF_BIOSYNTHESIS_2"/>
    <property type="match status" value="1"/>
</dbReference>
<keyword evidence="14" id="KW-1185">Reference proteome</keyword>
<dbReference type="InterPro" id="IPR005110">
    <property type="entry name" value="MoeA_linker/N"/>
</dbReference>
<name>A0A2W1JDA3_9CYAN</name>
<dbReference type="GO" id="GO:0006777">
    <property type="term" value="P:Mo-molybdopterin cofactor biosynthetic process"/>
    <property type="evidence" value="ECO:0007669"/>
    <property type="project" value="UniProtKB-UniRule"/>
</dbReference>
<dbReference type="NCBIfam" id="TIGR00177">
    <property type="entry name" value="molyb_syn"/>
    <property type="match status" value="1"/>
</dbReference>
<dbReference type="InterPro" id="IPR038987">
    <property type="entry name" value="MoeA-like"/>
</dbReference>
<dbReference type="Pfam" id="PF03454">
    <property type="entry name" value="MoeA_C"/>
    <property type="match status" value="1"/>
</dbReference>
<dbReference type="Proteomes" id="UP000248857">
    <property type="component" value="Unassembled WGS sequence"/>
</dbReference>
<evidence type="ECO:0000256" key="11">
    <source>
        <dbReference type="RuleBase" id="RU365090"/>
    </source>
</evidence>
<evidence type="ECO:0000256" key="5">
    <source>
        <dbReference type="ARBA" id="ARBA00022505"/>
    </source>
</evidence>
<evidence type="ECO:0000256" key="9">
    <source>
        <dbReference type="ARBA" id="ARBA00023150"/>
    </source>
</evidence>
<dbReference type="InterPro" id="IPR036425">
    <property type="entry name" value="MoaB/Mog-like_dom_sf"/>
</dbReference>
<comment type="similarity">
    <text evidence="4 11">Belongs to the MoeA family.</text>
</comment>
<comment type="cofactor">
    <cofactor evidence="1 11">
        <name>Mg(2+)</name>
        <dbReference type="ChEBI" id="CHEBI:18420"/>
    </cofactor>
</comment>
<dbReference type="GO" id="GO:0061599">
    <property type="term" value="F:molybdopterin molybdotransferase activity"/>
    <property type="evidence" value="ECO:0007669"/>
    <property type="project" value="UniProtKB-UniRule"/>
</dbReference>
<comment type="function">
    <text evidence="2 11">Catalyzes the insertion of molybdate into adenylated molybdopterin with the concomitant release of AMP.</text>
</comment>
<dbReference type="PANTHER" id="PTHR10192:SF5">
    <property type="entry name" value="GEPHYRIN"/>
    <property type="match status" value="1"/>
</dbReference>
<dbReference type="RefSeq" id="WP_110987559.1">
    <property type="nucleotide sequence ID" value="NZ_CAWNWM010000013.1"/>
</dbReference>
<dbReference type="SUPFAM" id="SSF53218">
    <property type="entry name" value="Molybdenum cofactor biosynthesis proteins"/>
    <property type="match status" value="1"/>
</dbReference>
<dbReference type="InterPro" id="IPR036135">
    <property type="entry name" value="MoeA_linker/N_sf"/>
</dbReference>
<keyword evidence="8 11" id="KW-0460">Magnesium</keyword>
<dbReference type="SUPFAM" id="SSF63882">
    <property type="entry name" value="MoeA N-terminal region -like"/>
    <property type="match status" value="1"/>
</dbReference>
<dbReference type="UniPathway" id="UPA00344"/>
<evidence type="ECO:0000256" key="4">
    <source>
        <dbReference type="ARBA" id="ARBA00010763"/>
    </source>
</evidence>
<dbReference type="InterPro" id="IPR005111">
    <property type="entry name" value="MoeA_C_domain_IV"/>
</dbReference>
<dbReference type="EC" id="2.10.1.1" evidence="11"/>
<comment type="catalytic activity">
    <reaction evidence="10">
        <text>adenylyl-molybdopterin + molybdate = Mo-molybdopterin + AMP + H(+)</text>
        <dbReference type="Rhea" id="RHEA:35047"/>
        <dbReference type="ChEBI" id="CHEBI:15378"/>
        <dbReference type="ChEBI" id="CHEBI:36264"/>
        <dbReference type="ChEBI" id="CHEBI:62727"/>
        <dbReference type="ChEBI" id="CHEBI:71302"/>
        <dbReference type="ChEBI" id="CHEBI:456215"/>
        <dbReference type="EC" id="2.10.1.1"/>
    </reaction>
</comment>
<evidence type="ECO:0000256" key="3">
    <source>
        <dbReference type="ARBA" id="ARBA00005046"/>
    </source>
</evidence>
<dbReference type="PANTHER" id="PTHR10192">
    <property type="entry name" value="MOLYBDOPTERIN BIOSYNTHESIS PROTEIN"/>
    <property type="match status" value="1"/>
</dbReference>
<feature type="domain" description="MoaB/Mog" evidence="12">
    <location>
        <begin position="180"/>
        <end position="322"/>
    </location>
</feature>
<dbReference type="AlphaFoldDB" id="A0A2W1JDA3"/>
<organism evidence="13 14">
    <name type="scientific">Acaryochloris thomasi RCC1774</name>
    <dbReference type="NCBI Taxonomy" id="1764569"/>
    <lineage>
        <taxon>Bacteria</taxon>
        <taxon>Bacillati</taxon>
        <taxon>Cyanobacteriota</taxon>
        <taxon>Cyanophyceae</taxon>
        <taxon>Acaryochloridales</taxon>
        <taxon>Acaryochloridaceae</taxon>
        <taxon>Acaryochloris</taxon>
        <taxon>Acaryochloris thomasi</taxon>
    </lineage>
</organism>
<comment type="caution">
    <text evidence="13">The sequence shown here is derived from an EMBL/GenBank/DDBJ whole genome shotgun (WGS) entry which is preliminary data.</text>
</comment>
<keyword evidence="9 11" id="KW-0501">Molybdenum cofactor biosynthesis</keyword>
<dbReference type="Gene3D" id="2.170.190.11">
    <property type="entry name" value="Molybdopterin biosynthesis moea protein, domain 3"/>
    <property type="match status" value="1"/>
</dbReference>
<dbReference type="NCBIfam" id="NF045515">
    <property type="entry name" value="Glp_gephyrin"/>
    <property type="match status" value="1"/>
</dbReference>
<gene>
    <name evidence="13" type="primary">moeA_1</name>
    <name evidence="13" type="ORF">C1752_04322</name>
</gene>
<dbReference type="GO" id="GO:0046872">
    <property type="term" value="F:metal ion binding"/>
    <property type="evidence" value="ECO:0007669"/>
    <property type="project" value="UniProtKB-UniRule"/>
</dbReference>
<dbReference type="Pfam" id="PF03453">
    <property type="entry name" value="MoeA_N"/>
    <property type="match status" value="1"/>
</dbReference>
<dbReference type="CDD" id="cd00887">
    <property type="entry name" value="MoeA"/>
    <property type="match status" value="1"/>
</dbReference>
<evidence type="ECO:0000256" key="2">
    <source>
        <dbReference type="ARBA" id="ARBA00002901"/>
    </source>
</evidence>
<keyword evidence="6 11" id="KW-0808">Transferase</keyword>
<dbReference type="InterPro" id="IPR008284">
    <property type="entry name" value="MoCF_biosynth_CS"/>
</dbReference>
<protein>
    <recommendedName>
        <fullName evidence="11">Molybdopterin molybdenumtransferase</fullName>
        <ecNumber evidence="11">2.10.1.1</ecNumber>
    </recommendedName>
</protein>
<dbReference type="SUPFAM" id="SSF63867">
    <property type="entry name" value="MoeA C-terminal domain-like"/>
    <property type="match status" value="1"/>
</dbReference>
<dbReference type="OrthoDB" id="9804758at2"/>
<keyword evidence="7 11" id="KW-0479">Metal-binding</keyword>
<dbReference type="InterPro" id="IPR001453">
    <property type="entry name" value="MoaB/Mog_dom"/>
</dbReference>
<comment type="pathway">
    <text evidence="3 11">Cofactor biosynthesis; molybdopterin biosynthesis.</text>
</comment>
<sequence length="410" mass="44231">MLSVAEAESLILNLTHPLSDRETVDLLTASRRVLATEVRCDRNFPYWDNSAMDGYAVRFADLQNCSPETPTVLEVVTEIPAGTAPQQTIQAGQAARLFTGSMMPPGADTVVMQEHTQRQGHQVQILQQPKPQAFVRHQGDYYQAGSPLLTQGTILNAPEIAVLATAQCTQIPVYRRPIVAILSTGSELIAPDQPLQPGQIIDSNRYALAALVQQTGAEVRLIDTVGDRPADVRAAIQDALHADLVISSGGVSVGDYDFVDQTLAELGAEIHIRAVAVKPGKPLTVATVPTSDGATALYFGLPGNPVSALVSFWRFVQPAIRKLSGQSQGWAPTFVQAKSLQELQISGQRETYLWGQLRLVNGVYEFSLAGGSHSSGNLMNLIHTSGLAMLTTQSPTVQPGERVRVLQVRR</sequence>